<feature type="transmembrane region" description="Helical" evidence="5">
    <location>
        <begin position="118"/>
        <end position="141"/>
    </location>
</feature>
<gene>
    <name evidence="7" type="ORF">FF100_33730</name>
</gene>
<dbReference type="InterPro" id="IPR036259">
    <property type="entry name" value="MFS_trans_sf"/>
</dbReference>
<sequence>MKRIHARRCNSHLLRLPRSRLMTAMSIPREPSVTPAPVTLTTALWDRRARLTACVLGLGAFLTQFDVTALVVVMPEIGRDLGLFMPGLAWVIDAYSLAFTAALLAAGALADRHGRRRALLLGNALFATASVACALAGTAPALCVARAAQGIGAAFLITGAIASIAGTFPDPALRARALALIGILSGVAMALGPTLGGLLAAWLGWPAIFLANILPCGLIALAIPRFVGEARRRVTPPLDWPGLLVLTGALGLAVEGVLQAQAAPLAGLAGVAMSLALTVAFARRQGRRTHPLIDPALLSDRGVKAVIVLLLTISAGYWAVLVSLPAFLMAAHGMGAQEAGLALLAATLPMLVLPPAGGRMVRQCGWRRTFGSALALIAGGNAVLAGTALAGSQAVALALVGMAAIGAGSALAHSQLTGAIVALAPSEAAGMASALTMVARQSGFALGVAALGVLAPTTPGGTGYAAVFAAAAIAGLVGLGACFALPGGSDRPR</sequence>
<organism evidence="7 8">
    <name type="scientific">Methylobacterium terricola</name>
    <dbReference type="NCBI Taxonomy" id="2583531"/>
    <lineage>
        <taxon>Bacteria</taxon>
        <taxon>Pseudomonadati</taxon>
        <taxon>Pseudomonadota</taxon>
        <taxon>Alphaproteobacteria</taxon>
        <taxon>Hyphomicrobiales</taxon>
        <taxon>Methylobacteriaceae</taxon>
        <taxon>Methylobacterium</taxon>
    </lineage>
</organism>
<evidence type="ECO:0000256" key="1">
    <source>
        <dbReference type="ARBA" id="ARBA00004141"/>
    </source>
</evidence>
<reference evidence="7 8" key="1">
    <citation type="submission" date="2019-06" db="EMBL/GenBank/DDBJ databases">
        <title>Genome of Methylobacterium sp. 17Sr1-39.</title>
        <authorList>
            <person name="Seo T."/>
        </authorList>
    </citation>
    <scope>NUCLEOTIDE SEQUENCE [LARGE SCALE GENOMIC DNA]</scope>
    <source>
        <strain evidence="7 8">17Sr1-39</strain>
    </source>
</reference>
<comment type="subcellular location">
    <subcellularLocation>
        <location evidence="1">Membrane</location>
        <topology evidence="1">Multi-pass membrane protein</topology>
    </subcellularLocation>
</comment>
<evidence type="ECO:0000259" key="6">
    <source>
        <dbReference type="PROSITE" id="PS50850"/>
    </source>
</evidence>
<evidence type="ECO:0000313" key="7">
    <source>
        <dbReference type="EMBL" id="TNC06901.1"/>
    </source>
</evidence>
<feature type="transmembrane region" description="Helical" evidence="5">
    <location>
        <begin position="370"/>
        <end position="390"/>
    </location>
</feature>
<feature type="transmembrane region" description="Helical" evidence="5">
    <location>
        <begin position="339"/>
        <end position="358"/>
    </location>
</feature>
<dbReference type="SUPFAM" id="SSF103473">
    <property type="entry name" value="MFS general substrate transporter"/>
    <property type="match status" value="1"/>
</dbReference>
<dbReference type="Gene3D" id="1.20.1720.10">
    <property type="entry name" value="Multidrug resistance protein D"/>
    <property type="match status" value="1"/>
</dbReference>
<keyword evidence="4 5" id="KW-0472">Membrane</keyword>
<dbReference type="GO" id="GO:0022857">
    <property type="term" value="F:transmembrane transporter activity"/>
    <property type="evidence" value="ECO:0007669"/>
    <property type="project" value="InterPro"/>
</dbReference>
<protein>
    <submittedName>
        <fullName evidence="7">MFS transporter</fullName>
    </submittedName>
</protein>
<name>A0A5C4L6S0_9HYPH</name>
<dbReference type="AlphaFoldDB" id="A0A5C4L6S0"/>
<evidence type="ECO:0000256" key="4">
    <source>
        <dbReference type="ARBA" id="ARBA00023136"/>
    </source>
</evidence>
<dbReference type="Gene3D" id="1.20.1250.20">
    <property type="entry name" value="MFS general substrate transporter like domains"/>
    <property type="match status" value="1"/>
</dbReference>
<feature type="transmembrane region" description="Helical" evidence="5">
    <location>
        <begin position="240"/>
        <end position="258"/>
    </location>
</feature>
<dbReference type="InterPro" id="IPR011701">
    <property type="entry name" value="MFS"/>
</dbReference>
<evidence type="ECO:0000313" key="8">
    <source>
        <dbReference type="Proteomes" id="UP000305267"/>
    </source>
</evidence>
<keyword evidence="2 5" id="KW-0812">Transmembrane</keyword>
<dbReference type="GO" id="GO:0016020">
    <property type="term" value="C:membrane"/>
    <property type="evidence" value="ECO:0007669"/>
    <property type="project" value="UniProtKB-SubCell"/>
</dbReference>
<feature type="domain" description="Major facilitator superfamily (MFS) profile" evidence="6">
    <location>
        <begin position="52"/>
        <end position="490"/>
    </location>
</feature>
<evidence type="ECO:0000256" key="2">
    <source>
        <dbReference type="ARBA" id="ARBA00022692"/>
    </source>
</evidence>
<dbReference type="PROSITE" id="PS50850">
    <property type="entry name" value="MFS"/>
    <property type="match status" value="1"/>
</dbReference>
<accession>A0A5C4L6S0</accession>
<dbReference type="PANTHER" id="PTHR42718:SF49">
    <property type="entry name" value="EXPORT PROTEIN"/>
    <property type="match status" value="1"/>
</dbReference>
<dbReference type="CDD" id="cd17321">
    <property type="entry name" value="MFS_MMR_MDR_like"/>
    <property type="match status" value="1"/>
</dbReference>
<keyword evidence="8" id="KW-1185">Reference proteome</keyword>
<feature type="transmembrane region" description="Helical" evidence="5">
    <location>
        <begin position="177"/>
        <end position="202"/>
    </location>
</feature>
<feature type="transmembrane region" description="Helical" evidence="5">
    <location>
        <begin position="53"/>
        <end position="75"/>
    </location>
</feature>
<feature type="transmembrane region" description="Helical" evidence="5">
    <location>
        <begin position="208"/>
        <end position="228"/>
    </location>
</feature>
<comment type="caution">
    <text evidence="7">The sequence shown here is derived from an EMBL/GenBank/DDBJ whole genome shotgun (WGS) entry which is preliminary data.</text>
</comment>
<feature type="transmembrane region" description="Helical" evidence="5">
    <location>
        <begin position="147"/>
        <end position="165"/>
    </location>
</feature>
<feature type="transmembrane region" description="Helical" evidence="5">
    <location>
        <begin position="396"/>
        <end position="425"/>
    </location>
</feature>
<dbReference type="Pfam" id="PF07690">
    <property type="entry name" value="MFS_1"/>
    <property type="match status" value="1"/>
</dbReference>
<feature type="transmembrane region" description="Helical" evidence="5">
    <location>
        <begin position="303"/>
        <end position="327"/>
    </location>
</feature>
<dbReference type="Proteomes" id="UP000305267">
    <property type="component" value="Unassembled WGS sequence"/>
</dbReference>
<dbReference type="EMBL" id="VDDA01000043">
    <property type="protein sequence ID" value="TNC06901.1"/>
    <property type="molecule type" value="Genomic_DNA"/>
</dbReference>
<evidence type="ECO:0000256" key="3">
    <source>
        <dbReference type="ARBA" id="ARBA00022989"/>
    </source>
</evidence>
<keyword evidence="3 5" id="KW-1133">Transmembrane helix</keyword>
<feature type="transmembrane region" description="Helical" evidence="5">
    <location>
        <begin position="463"/>
        <end position="485"/>
    </location>
</feature>
<evidence type="ECO:0000256" key="5">
    <source>
        <dbReference type="SAM" id="Phobius"/>
    </source>
</evidence>
<dbReference type="OrthoDB" id="9791756at2"/>
<feature type="transmembrane region" description="Helical" evidence="5">
    <location>
        <begin position="87"/>
        <end position="106"/>
    </location>
</feature>
<feature type="transmembrane region" description="Helical" evidence="5">
    <location>
        <begin position="264"/>
        <end position="282"/>
    </location>
</feature>
<feature type="transmembrane region" description="Helical" evidence="5">
    <location>
        <begin position="437"/>
        <end position="457"/>
    </location>
</feature>
<dbReference type="PANTHER" id="PTHR42718">
    <property type="entry name" value="MAJOR FACILITATOR SUPERFAMILY MULTIDRUG TRANSPORTER MFSC"/>
    <property type="match status" value="1"/>
</dbReference>
<proteinExistence type="predicted"/>
<dbReference type="InterPro" id="IPR020846">
    <property type="entry name" value="MFS_dom"/>
</dbReference>